<evidence type="ECO:0000256" key="3">
    <source>
        <dbReference type="ARBA" id="ARBA00043265"/>
    </source>
</evidence>
<reference evidence="6" key="3">
    <citation type="submission" date="2025-09" db="UniProtKB">
        <authorList>
            <consortium name="Ensembl"/>
        </authorList>
    </citation>
    <scope>IDENTIFICATION</scope>
    <source>
        <strain evidence="6">Isolate ISIS603380</strain>
    </source>
</reference>
<evidence type="ECO:0000313" key="6">
    <source>
        <dbReference type="Ensembl" id="ENSLAFP00000025803.1"/>
    </source>
</evidence>
<dbReference type="OMA" id="HVEQQFQ"/>
<keyword evidence="4" id="KW-0732">Signal</keyword>
<dbReference type="InterPro" id="IPR007110">
    <property type="entry name" value="Ig-like_dom"/>
</dbReference>
<evidence type="ECO:0000256" key="2">
    <source>
        <dbReference type="ARBA" id="ARBA00023130"/>
    </source>
</evidence>
<evidence type="ECO:0000313" key="7">
    <source>
        <dbReference type="Proteomes" id="UP000007646"/>
    </source>
</evidence>
<keyword evidence="1" id="KW-0391">Immunity</keyword>
<reference evidence="6" key="2">
    <citation type="submission" date="2025-08" db="UniProtKB">
        <authorList>
            <consortium name="Ensembl"/>
        </authorList>
    </citation>
    <scope>IDENTIFICATION</scope>
    <source>
        <strain evidence="6">Isolate ISIS603380</strain>
    </source>
</reference>
<dbReference type="AlphaFoldDB" id="G3UD95"/>
<feature type="domain" description="Ig-like" evidence="5">
    <location>
        <begin position="25"/>
        <end position="115"/>
    </location>
</feature>
<dbReference type="Pfam" id="PF07686">
    <property type="entry name" value="V-set"/>
    <property type="match status" value="1"/>
</dbReference>
<dbReference type="Gene3D" id="2.60.40.10">
    <property type="entry name" value="Immunoglobulins"/>
    <property type="match status" value="1"/>
</dbReference>
<protein>
    <submittedName>
        <fullName evidence="6">T cell receptor delta variable 2</fullName>
    </submittedName>
</protein>
<evidence type="ECO:0000256" key="1">
    <source>
        <dbReference type="ARBA" id="ARBA00022859"/>
    </source>
</evidence>
<dbReference type="InterPro" id="IPR013106">
    <property type="entry name" value="Ig_V-set"/>
</dbReference>
<dbReference type="GO" id="GO:0019814">
    <property type="term" value="C:immunoglobulin complex"/>
    <property type="evidence" value="ECO:0007669"/>
    <property type="project" value="UniProtKB-KW"/>
</dbReference>
<keyword evidence="3" id="KW-1280">Immunoglobulin</keyword>
<evidence type="ECO:0000259" key="5">
    <source>
        <dbReference type="PROSITE" id="PS50835"/>
    </source>
</evidence>
<dbReference type="SUPFAM" id="SSF48726">
    <property type="entry name" value="Immunoglobulin"/>
    <property type="match status" value="1"/>
</dbReference>
<dbReference type="STRING" id="9785.ENSLAFP00000025803"/>
<sequence length="115" mass="12707">MQRISCFIHLGIFWAGVMSAIVLVPGDQVVTVSVGGSTTLRCTMEGGTISNYYTNWYRKTQGDILTFIYGEGSGYGSNFQDRFQAKTDNSNNQAVLKILKASMSDEGFYYCAIDD</sequence>
<keyword evidence="7" id="KW-1185">Reference proteome</keyword>
<evidence type="ECO:0000256" key="4">
    <source>
        <dbReference type="SAM" id="SignalP"/>
    </source>
</evidence>
<proteinExistence type="predicted"/>
<organism evidence="6 7">
    <name type="scientific">Loxodonta africana</name>
    <name type="common">African elephant</name>
    <dbReference type="NCBI Taxonomy" id="9785"/>
    <lineage>
        <taxon>Eukaryota</taxon>
        <taxon>Metazoa</taxon>
        <taxon>Chordata</taxon>
        <taxon>Craniata</taxon>
        <taxon>Vertebrata</taxon>
        <taxon>Euteleostomi</taxon>
        <taxon>Mammalia</taxon>
        <taxon>Eutheria</taxon>
        <taxon>Afrotheria</taxon>
        <taxon>Proboscidea</taxon>
        <taxon>Elephantidae</taxon>
        <taxon>Loxodonta</taxon>
    </lineage>
</organism>
<dbReference type="PANTHER" id="PTHR23266">
    <property type="entry name" value="IMMUNOGLOBULIN HEAVY CHAIN"/>
    <property type="match status" value="1"/>
</dbReference>
<gene>
    <name evidence="6" type="primary">TRDV2</name>
</gene>
<name>G3UD95_LOXAF</name>
<dbReference type="InterPro" id="IPR036179">
    <property type="entry name" value="Ig-like_dom_sf"/>
</dbReference>
<dbReference type="Ensembl" id="ENSLAFT00000029079.1">
    <property type="protein sequence ID" value="ENSLAFP00000025803.1"/>
    <property type="gene ID" value="ENSLAFG00000032114.1"/>
</dbReference>
<dbReference type="GO" id="GO:0002250">
    <property type="term" value="P:adaptive immune response"/>
    <property type="evidence" value="ECO:0007669"/>
    <property type="project" value="UniProtKB-KW"/>
</dbReference>
<dbReference type="GeneTree" id="ENSGT00940000165951"/>
<dbReference type="SMART" id="SM00406">
    <property type="entry name" value="IGv"/>
    <property type="match status" value="1"/>
</dbReference>
<dbReference type="Proteomes" id="UP000007646">
    <property type="component" value="Unassembled WGS sequence"/>
</dbReference>
<reference evidence="6 7" key="1">
    <citation type="submission" date="2009-06" db="EMBL/GenBank/DDBJ databases">
        <title>The Genome Sequence of Loxodonta africana (African elephant).</title>
        <authorList>
            <person name="Di Palma F."/>
            <person name="Heiman D."/>
            <person name="Young S."/>
            <person name="Johnson J."/>
            <person name="Lander E.S."/>
            <person name="Lindblad-Toh K."/>
        </authorList>
    </citation>
    <scope>NUCLEOTIDE SEQUENCE [LARGE SCALE GENOMIC DNA]</scope>
    <source>
        <strain evidence="6 7">Isolate ISIS603380</strain>
    </source>
</reference>
<dbReference type="InterPro" id="IPR050199">
    <property type="entry name" value="IgHV"/>
</dbReference>
<accession>G3UD95</accession>
<keyword evidence="2" id="KW-1064">Adaptive immunity</keyword>
<feature type="signal peptide" evidence="4">
    <location>
        <begin position="1"/>
        <end position="19"/>
    </location>
</feature>
<dbReference type="InParanoid" id="G3UD95"/>
<dbReference type="PROSITE" id="PS50835">
    <property type="entry name" value="IG_LIKE"/>
    <property type="match status" value="1"/>
</dbReference>
<dbReference type="eggNOG" id="ENOG502SVSY">
    <property type="taxonomic scope" value="Eukaryota"/>
</dbReference>
<dbReference type="GO" id="GO:0005576">
    <property type="term" value="C:extracellular region"/>
    <property type="evidence" value="ECO:0007669"/>
    <property type="project" value="UniProtKB-ARBA"/>
</dbReference>
<dbReference type="InterPro" id="IPR013783">
    <property type="entry name" value="Ig-like_fold"/>
</dbReference>
<feature type="chain" id="PRO_5003456163" evidence="4">
    <location>
        <begin position="20"/>
        <end position="115"/>
    </location>
</feature>
<dbReference type="HOGENOM" id="CLU_077975_4_0_1"/>